<dbReference type="Pfam" id="PF00248">
    <property type="entry name" value="Aldo_ket_red"/>
    <property type="match status" value="1"/>
</dbReference>
<evidence type="ECO:0000313" key="4">
    <source>
        <dbReference type="Proteomes" id="UP001642483"/>
    </source>
</evidence>
<dbReference type="SUPFAM" id="SSF51430">
    <property type="entry name" value="NAD(P)-linked oxidoreductase"/>
    <property type="match status" value="1"/>
</dbReference>
<dbReference type="PROSITE" id="PS00798">
    <property type="entry name" value="ALDOKETO_REDUCTASE_1"/>
    <property type="match status" value="1"/>
</dbReference>
<keyword evidence="4" id="KW-1185">Reference proteome</keyword>
<sequence length="318" mass="36487">MANVDILTMNDGKKIPMAGLGTWKSPKGEVQKAVEYAIDCGYRHIDCAYCYGNQDEVGNGIQTKIKENVVKREDLFITDKLWNVFHSPKDVRPTVVQTLKNLQLDYLDLYLIHWPQAYINNGETFPKDKDGKFIYDDTDYMDTWKAFEEVRKEGLVRSIGLSNFNIYQINRVLNECSVPPAMLQIEINPYLKQKEIVDFCQEKGITVTAYSPLGSPDRPWAKDGEPILLEDPKLVAIAGRLNKTVAQVVMKYLLQRGVIVIPKSVTPSRIKSNLQLFDFTLSKEDMDVVDGFDRNFRGCALEWVSDHKHYPFKENYSE</sequence>
<dbReference type="Gene3D" id="3.20.20.100">
    <property type="entry name" value="NADP-dependent oxidoreductase domain"/>
    <property type="match status" value="1"/>
</dbReference>
<dbReference type="PRINTS" id="PR00069">
    <property type="entry name" value="ALDKETRDTASE"/>
</dbReference>
<feature type="domain" description="NADP-dependent oxidoreductase" evidence="2">
    <location>
        <begin position="19"/>
        <end position="292"/>
    </location>
</feature>
<comment type="caution">
    <text evidence="3">The sequence shown here is derived from an EMBL/GenBank/DDBJ whole genome shotgun (WGS) entry which is preliminary data.</text>
</comment>
<dbReference type="InterPro" id="IPR036812">
    <property type="entry name" value="NAD(P)_OxRdtase_dom_sf"/>
</dbReference>
<dbReference type="Proteomes" id="UP001642483">
    <property type="component" value="Unassembled WGS sequence"/>
</dbReference>
<evidence type="ECO:0000259" key="2">
    <source>
        <dbReference type="Pfam" id="PF00248"/>
    </source>
</evidence>
<evidence type="ECO:0000313" key="3">
    <source>
        <dbReference type="EMBL" id="CAK8681151.1"/>
    </source>
</evidence>
<evidence type="ECO:0000256" key="1">
    <source>
        <dbReference type="ARBA" id="ARBA00007905"/>
    </source>
</evidence>
<dbReference type="PROSITE" id="PS00062">
    <property type="entry name" value="ALDOKETO_REDUCTASE_2"/>
    <property type="match status" value="1"/>
</dbReference>
<organism evidence="3 4">
    <name type="scientific">Clavelina lepadiformis</name>
    <name type="common">Light-bulb sea squirt</name>
    <name type="synonym">Ascidia lepadiformis</name>
    <dbReference type="NCBI Taxonomy" id="159417"/>
    <lineage>
        <taxon>Eukaryota</taxon>
        <taxon>Metazoa</taxon>
        <taxon>Chordata</taxon>
        <taxon>Tunicata</taxon>
        <taxon>Ascidiacea</taxon>
        <taxon>Aplousobranchia</taxon>
        <taxon>Clavelinidae</taxon>
        <taxon>Clavelina</taxon>
    </lineage>
</organism>
<accession>A0ABP0FP70</accession>
<reference evidence="3 4" key="1">
    <citation type="submission" date="2024-02" db="EMBL/GenBank/DDBJ databases">
        <authorList>
            <person name="Daric V."/>
            <person name="Darras S."/>
        </authorList>
    </citation>
    <scope>NUCLEOTIDE SEQUENCE [LARGE SCALE GENOMIC DNA]</scope>
</reference>
<name>A0ABP0FP70_CLALP</name>
<protein>
    <recommendedName>
        <fullName evidence="2">NADP-dependent oxidoreductase domain-containing protein</fullName>
    </recommendedName>
</protein>
<dbReference type="InterPro" id="IPR023210">
    <property type="entry name" value="NADP_OxRdtase_dom"/>
</dbReference>
<dbReference type="InterPro" id="IPR020471">
    <property type="entry name" value="AKR"/>
</dbReference>
<dbReference type="PIRSF" id="PIRSF000097">
    <property type="entry name" value="AKR"/>
    <property type="match status" value="1"/>
</dbReference>
<dbReference type="PANTHER" id="PTHR11732">
    <property type="entry name" value="ALDO/KETO REDUCTASE"/>
    <property type="match status" value="1"/>
</dbReference>
<dbReference type="EMBL" id="CAWYQH010000079">
    <property type="protein sequence ID" value="CAK8681151.1"/>
    <property type="molecule type" value="Genomic_DNA"/>
</dbReference>
<proteinExistence type="inferred from homology"/>
<gene>
    <name evidence="3" type="ORF">CVLEPA_LOCUS11384</name>
</gene>
<dbReference type="PROSITE" id="PS00063">
    <property type="entry name" value="ALDOKETO_REDUCTASE_3"/>
    <property type="match status" value="1"/>
</dbReference>
<comment type="similarity">
    <text evidence="1">Belongs to the aldo/keto reductase family.</text>
</comment>
<dbReference type="InterPro" id="IPR018170">
    <property type="entry name" value="Aldo/ket_reductase_CS"/>
</dbReference>